<evidence type="ECO:0000256" key="2">
    <source>
        <dbReference type="SAM" id="Phobius"/>
    </source>
</evidence>
<dbReference type="Ensembl" id="ENSPTET00000001363.1">
    <property type="protein sequence ID" value="ENSPTEP00000000923.1"/>
    <property type="gene ID" value="ENSPTEG00000001031.1"/>
</dbReference>
<dbReference type="SUPFAM" id="SSF53649">
    <property type="entry name" value="Alkaline phosphatase-like"/>
    <property type="match status" value="1"/>
</dbReference>
<proteinExistence type="predicted"/>
<feature type="region of interest" description="Disordered" evidence="1">
    <location>
        <begin position="109"/>
        <end position="138"/>
    </location>
</feature>
<reference evidence="3" key="2">
    <citation type="submission" date="2025-09" db="UniProtKB">
        <authorList>
            <consortium name="Ensembl"/>
        </authorList>
    </citation>
    <scope>IDENTIFICATION</scope>
</reference>
<dbReference type="GO" id="GO:0051377">
    <property type="term" value="F:mannose-ethanolamine phosphotransferase activity"/>
    <property type="evidence" value="ECO:0007669"/>
    <property type="project" value="TreeGrafter"/>
</dbReference>
<dbReference type="InterPro" id="IPR017850">
    <property type="entry name" value="Alkaline_phosphatase_core_sf"/>
</dbReference>
<feature type="transmembrane region" description="Helical" evidence="2">
    <location>
        <begin position="621"/>
        <end position="643"/>
    </location>
</feature>
<feature type="transmembrane region" description="Helical" evidence="2">
    <location>
        <begin position="448"/>
        <end position="471"/>
    </location>
</feature>
<feature type="transmembrane region" description="Helical" evidence="2">
    <location>
        <begin position="705"/>
        <end position="727"/>
    </location>
</feature>
<keyword evidence="2" id="KW-1133">Transmembrane helix</keyword>
<dbReference type="AlphaFoldDB" id="A0A8C9GAR9"/>
<evidence type="ECO:0008006" key="5">
    <source>
        <dbReference type="Google" id="ProtNLM"/>
    </source>
</evidence>
<dbReference type="Pfam" id="PF01663">
    <property type="entry name" value="Phosphodiest"/>
    <property type="match status" value="1"/>
</dbReference>
<keyword evidence="2" id="KW-0472">Membrane</keyword>
<organism evidence="3 4">
    <name type="scientific">Piliocolobus tephrosceles</name>
    <name type="common">Ugandan red Colobus</name>
    <dbReference type="NCBI Taxonomy" id="591936"/>
    <lineage>
        <taxon>Eukaryota</taxon>
        <taxon>Metazoa</taxon>
        <taxon>Chordata</taxon>
        <taxon>Craniata</taxon>
        <taxon>Vertebrata</taxon>
        <taxon>Euteleostomi</taxon>
        <taxon>Mammalia</taxon>
        <taxon>Eutheria</taxon>
        <taxon>Euarchontoglires</taxon>
        <taxon>Primates</taxon>
        <taxon>Haplorrhini</taxon>
        <taxon>Catarrhini</taxon>
        <taxon>Cercopithecidae</taxon>
        <taxon>Colobinae</taxon>
        <taxon>Piliocolobus</taxon>
    </lineage>
</organism>
<dbReference type="Gene3D" id="3.40.720.10">
    <property type="entry name" value="Alkaline Phosphatase, subunit A"/>
    <property type="match status" value="1"/>
</dbReference>
<dbReference type="InterPro" id="IPR039524">
    <property type="entry name" value="PIGO/GPI13"/>
</dbReference>
<name>A0A8C9GAR9_9PRIM</name>
<evidence type="ECO:0000313" key="4">
    <source>
        <dbReference type="Proteomes" id="UP000694416"/>
    </source>
</evidence>
<evidence type="ECO:0000256" key="1">
    <source>
        <dbReference type="SAM" id="MobiDB-lite"/>
    </source>
</evidence>
<keyword evidence="2" id="KW-0812">Transmembrane</keyword>
<dbReference type="Proteomes" id="UP000694416">
    <property type="component" value="Unplaced"/>
</dbReference>
<reference evidence="3" key="1">
    <citation type="submission" date="2025-08" db="UniProtKB">
        <authorList>
            <consortium name="Ensembl"/>
        </authorList>
    </citation>
    <scope>IDENTIFICATION</scope>
</reference>
<evidence type="ECO:0000313" key="3">
    <source>
        <dbReference type="Ensembl" id="ENSPTEP00000000923.1"/>
    </source>
</evidence>
<dbReference type="PANTHER" id="PTHR23071:SF1">
    <property type="entry name" value="GPI ETHANOLAMINE PHOSPHATE TRANSFERASE 3"/>
    <property type="match status" value="1"/>
</dbReference>
<feature type="compositionally biased region" description="Polar residues" evidence="1">
    <location>
        <begin position="114"/>
        <end position="127"/>
    </location>
</feature>
<dbReference type="GO" id="GO:0006506">
    <property type="term" value="P:GPI anchor biosynthetic process"/>
    <property type="evidence" value="ECO:0007669"/>
    <property type="project" value="InterPro"/>
</dbReference>
<keyword evidence="4" id="KW-1185">Reference proteome</keyword>
<sequence>MTNKKKDNQLFRNFLTNHVIIFYSMLLIILLVLFSYINGFLFPKEQVMNSSERLEHFSNKVFGNEYVESIKHKKNIHSIVNVPYDKIIILLIDSLRFDFTLYDPNYEKKKSHVHSSNDSTKINSFSRGNENNKTGNKNKQMNEKYLFLNNMLNLHNILKNEKNNAKLLRFEADAPTVTTSRVKSMITGTLPNYMDINENFSLTGETQDNIIDQLHLNNKVTTAIGDNTITRLVKNFFKKFVYESFNIYDFYTLDEKAIKHFYDEYILNYWDFMYVHVLSVDHIGHIKGPNTEEMRSALETMDLFIYDIVEKIKLEKDTKTLLVVFGDHGQMDTGDHGGYSKNEVHSSLFLYSQIPFMKVDEYDIRENNFVLYDKNEYENKNMHLQKSQMKHDLGSSNANESEEVSQAEGYELYHSCLNNNSKDSLDKNKNNYCFNRTYFYNVKHTKQIHLVSTLSFLIGSTVPFSNIGYVIMDMLPDAYKMDTSVNTNGCDINKINNSDTKKNSNNSCEKKKSMLYHEVLNLHYIAELNYANLWQIMRYLQLYSTLFVIIHNNDYFLIKNGWEEIKEQKSFFFSVYKEFEDDEILLKNHKNTYTKYINKMREILKITNKYFYNIFTLKRPVFVVLCIFMNIFYFIVFIIVYNYCKLNYYYQPFQHKPTLIFITLTLFIVLLLIDSLQKNLYILLLATFFLFFLIRFNFLKNSYKFIYIFFDYSKILLIFNSFGLGQFKDMSIRVHSKNDDNMQLRAYQSDFLLNKECNSEDTGGTLCNRKYIEQIGNNLNDTNQSDNNRNDNKRSVYLSYLYNLKIFNILNNKFSDILYTHKCIILTILWSSCAVSCNYIEFENKFIHFILIVYVICTNSRCKLYNSAQFYQ</sequence>
<feature type="compositionally biased region" description="Low complexity" evidence="1">
    <location>
        <begin position="128"/>
        <end position="138"/>
    </location>
</feature>
<feature type="transmembrane region" description="Helical" evidence="2">
    <location>
        <begin position="20"/>
        <end position="42"/>
    </location>
</feature>
<feature type="transmembrane region" description="Helical" evidence="2">
    <location>
        <begin position="655"/>
        <end position="673"/>
    </location>
</feature>
<dbReference type="GO" id="GO:0005789">
    <property type="term" value="C:endoplasmic reticulum membrane"/>
    <property type="evidence" value="ECO:0007669"/>
    <property type="project" value="TreeGrafter"/>
</dbReference>
<dbReference type="InterPro" id="IPR002591">
    <property type="entry name" value="Phosphodiest/P_Trfase"/>
</dbReference>
<feature type="transmembrane region" description="Helical" evidence="2">
    <location>
        <begin position="680"/>
        <end position="699"/>
    </location>
</feature>
<accession>A0A8C9GAR9</accession>
<dbReference type="PANTHER" id="PTHR23071">
    <property type="entry name" value="PHOSPHATIDYLINOSITOL GLYCAN"/>
    <property type="match status" value="1"/>
</dbReference>
<protein>
    <recommendedName>
        <fullName evidence="5">GPI ethanolamine phosphate transferase 3</fullName>
    </recommendedName>
</protein>